<sequence length="84" mass="9722">MDTAAIVTEHGKHGTDTGSPEVQIALLNARIKHLTEHLREHKHDHHTRRGLMQLIGKQRRLQAYLRKHDVERLRAINAKLGLRK</sequence>
<comment type="function">
    <text evidence="4 6">One of the primary rRNA binding proteins, it binds directly to 16S rRNA where it helps nucleate assembly of the platform of the 30S subunit by binding and bridging several RNA helices of the 16S rRNA.</text>
</comment>
<dbReference type="PANTHER" id="PTHR23321:SF26">
    <property type="entry name" value="SMALL RIBOSOMAL SUBUNIT PROTEIN US15M"/>
    <property type="match status" value="1"/>
</dbReference>
<dbReference type="CDD" id="cd00353">
    <property type="entry name" value="Ribosomal_S15p_S13e"/>
    <property type="match status" value="1"/>
</dbReference>
<dbReference type="EMBL" id="CADCSZ010000170">
    <property type="protein sequence ID" value="CAA9261064.1"/>
    <property type="molecule type" value="Genomic_DNA"/>
</dbReference>
<evidence type="ECO:0000256" key="6">
    <source>
        <dbReference type="RuleBase" id="RU004524"/>
    </source>
</evidence>
<evidence type="ECO:0000313" key="7">
    <source>
        <dbReference type="EMBL" id="CAA9261064.1"/>
    </source>
</evidence>
<dbReference type="NCBIfam" id="TIGR00952">
    <property type="entry name" value="S15_bact"/>
    <property type="match status" value="1"/>
</dbReference>
<dbReference type="GO" id="GO:0022627">
    <property type="term" value="C:cytosolic small ribosomal subunit"/>
    <property type="evidence" value="ECO:0007669"/>
    <property type="project" value="TreeGrafter"/>
</dbReference>
<dbReference type="HAMAP" id="MF_01343_B">
    <property type="entry name" value="Ribosomal_uS15_B"/>
    <property type="match status" value="1"/>
</dbReference>
<dbReference type="GO" id="GO:0003735">
    <property type="term" value="F:structural constituent of ribosome"/>
    <property type="evidence" value="ECO:0007669"/>
    <property type="project" value="InterPro"/>
</dbReference>
<dbReference type="Gene3D" id="1.10.287.10">
    <property type="entry name" value="S15/NS1, RNA-binding"/>
    <property type="match status" value="1"/>
</dbReference>
<dbReference type="GO" id="GO:0006412">
    <property type="term" value="P:translation"/>
    <property type="evidence" value="ECO:0007669"/>
    <property type="project" value="UniProtKB-UniRule"/>
</dbReference>
<evidence type="ECO:0000256" key="5">
    <source>
        <dbReference type="RuleBase" id="RU003919"/>
    </source>
</evidence>
<dbReference type="AlphaFoldDB" id="A0A6J4IVH6"/>
<keyword evidence="4 6" id="KW-0699">rRNA-binding</keyword>
<comment type="similarity">
    <text evidence="4 5">Belongs to the universal ribosomal protein uS15 family.</text>
</comment>
<dbReference type="SMART" id="SM01387">
    <property type="entry name" value="Ribosomal_S15"/>
    <property type="match status" value="1"/>
</dbReference>
<evidence type="ECO:0000256" key="2">
    <source>
        <dbReference type="ARBA" id="ARBA00023274"/>
    </source>
</evidence>
<dbReference type="InterPro" id="IPR005290">
    <property type="entry name" value="Ribosomal_uS15_bac-type"/>
</dbReference>
<dbReference type="SUPFAM" id="SSF47060">
    <property type="entry name" value="S15/NS1 RNA-binding domain"/>
    <property type="match status" value="1"/>
</dbReference>
<dbReference type="PANTHER" id="PTHR23321">
    <property type="entry name" value="RIBOSOMAL PROTEIN S15, BACTERIAL AND ORGANELLAR"/>
    <property type="match status" value="1"/>
</dbReference>
<keyword evidence="1 4" id="KW-0689">Ribosomal protein</keyword>
<evidence type="ECO:0000256" key="1">
    <source>
        <dbReference type="ARBA" id="ARBA00022980"/>
    </source>
</evidence>
<proteinExistence type="inferred from homology"/>
<accession>A0A6J4IVH6</accession>
<comment type="function">
    <text evidence="4">Forms an intersubunit bridge (bridge B4) with the 23S rRNA of the 50S subunit in the ribosome.</text>
</comment>
<organism evidence="7">
    <name type="scientific">uncultured Acidimicrobiales bacterium</name>
    <dbReference type="NCBI Taxonomy" id="310071"/>
    <lineage>
        <taxon>Bacteria</taxon>
        <taxon>Bacillati</taxon>
        <taxon>Actinomycetota</taxon>
        <taxon>Acidimicrobiia</taxon>
        <taxon>Acidimicrobiales</taxon>
        <taxon>environmental samples</taxon>
    </lineage>
</organism>
<dbReference type="Gene3D" id="6.10.250.3130">
    <property type="match status" value="1"/>
</dbReference>
<evidence type="ECO:0000256" key="3">
    <source>
        <dbReference type="ARBA" id="ARBA00064542"/>
    </source>
</evidence>
<dbReference type="InterPro" id="IPR009068">
    <property type="entry name" value="uS15_NS1_RNA-bd_sf"/>
</dbReference>
<dbReference type="GO" id="GO:0019843">
    <property type="term" value="F:rRNA binding"/>
    <property type="evidence" value="ECO:0007669"/>
    <property type="project" value="UniProtKB-UniRule"/>
</dbReference>
<dbReference type="Pfam" id="PF00312">
    <property type="entry name" value="Ribosomal_S15"/>
    <property type="match status" value="1"/>
</dbReference>
<gene>
    <name evidence="4" type="primary">rpsO</name>
    <name evidence="7" type="ORF">AVDCRST_MAG76-2827</name>
</gene>
<evidence type="ECO:0000256" key="4">
    <source>
        <dbReference type="HAMAP-Rule" id="MF_01343"/>
    </source>
</evidence>
<dbReference type="FunFam" id="1.10.287.10:FF:000002">
    <property type="entry name" value="30S ribosomal protein S15"/>
    <property type="match status" value="1"/>
</dbReference>
<protein>
    <recommendedName>
        <fullName evidence="4">Small ribosomal subunit protein uS15</fullName>
    </recommendedName>
</protein>
<reference evidence="7" key="1">
    <citation type="submission" date="2020-02" db="EMBL/GenBank/DDBJ databases">
        <authorList>
            <person name="Meier V. D."/>
        </authorList>
    </citation>
    <scope>NUCLEOTIDE SEQUENCE</scope>
    <source>
        <strain evidence="7">AVDCRST_MAG76</strain>
    </source>
</reference>
<keyword evidence="2 4" id="KW-0687">Ribonucleoprotein</keyword>
<dbReference type="InterPro" id="IPR000589">
    <property type="entry name" value="Ribosomal_uS15"/>
</dbReference>
<dbReference type="PROSITE" id="PS00362">
    <property type="entry name" value="RIBOSOMAL_S15"/>
    <property type="match status" value="1"/>
</dbReference>
<name>A0A6J4IVH6_9ACTN</name>
<comment type="subunit">
    <text evidence="3 4">Part of the 30S ribosomal subunit. Forms a bridge to the 50S subunit in the 70S ribosome, contacting the 23S rRNA.</text>
</comment>
<keyword evidence="4 6" id="KW-0694">RNA-binding</keyword>